<feature type="domain" description="MaoC-like" evidence="1">
    <location>
        <begin position="182"/>
        <end position="295"/>
    </location>
</feature>
<evidence type="ECO:0000313" key="2">
    <source>
        <dbReference type="EMBL" id="KIX05585.1"/>
    </source>
</evidence>
<dbReference type="InterPro" id="IPR002539">
    <property type="entry name" value="MaoC-like_dom"/>
</dbReference>
<evidence type="ECO:0000313" key="3">
    <source>
        <dbReference type="Proteomes" id="UP000053617"/>
    </source>
</evidence>
<accession>A0A0D2J8Z3</accession>
<dbReference type="InterPro" id="IPR029069">
    <property type="entry name" value="HotDog_dom_sf"/>
</dbReference>
<name>A0A0D2J8Z3_9EURO</name>
<evidence type="ECO:0000259" key="1">
    <source>
        <dbReference type="Pfam" id="PF01575"/>
    </source>
</evidence>
<sequence length="318" mass="35244">MVAWHKRDVLLFANSIGVKAADIHFLYASAVMCPKRVQGAKIIFRNYTQTFKYCRRFPQCYSAQKGDNNEIVDFYSNFDKNSAGAPIPGVPKFDIKRMVDGGKSISFLKPIPSSSAGRPFEQRMKVIGVYDKGKAGTVVQTQTDLVDIETNDVYTRVIGNNFYIGQGGWGGPKGPSPLVFAPPKRRPDLSYPLVTTEETALLYRLNGDTNPLHAIPEPGRQMGFKGAIIHGLWTYNATLYAVLRVAGNSQAANIKSFEAKFASPLNPGDTAIVQIWRLGQLDPDGFEEIRFVVQNKDRKEVLTNGRAFIKRVAGAHKL</sequence>
<dbReference type="AlphaFoldDB" id="A0A0D2J8Z3"/>
<organism evidence="2 3">
    <name type="scientific">Rhinocladiella mackenziei CBS 650.93</name>
    <dbReference type="NCBI Taxonomy" id="1442369"/>
    <lineage>
        <taxon>Eukaryota</taxon>
        <taxon>Fungi</taxon>
        <taxon>Dikarya</taxon>
        <taxon>Ascomycota</taxon>
        <taxon>Pezizomycotina</taxon>
        <taxon>Eurotiomycetes</taxon>
        <taxon>Chaetothyriomycetidae</taxon>
        <taxon>Chaetothyriales</taxon>
        <taxon>Herpotrichiellaceae</taxon>
        <taxon>Rhinocladiella</taxon>
    </lineage>
</organism>
<proteinExistence type="predicted"/>
<dbReference type="GO" id="GO:0003857">
    <property type="term" value="F:(3S)-3-hydroxyacyl-CoA dehydrogenase (NAD+) activity"/>
    <property type="evidence" value="ECO:0007669"/>
    <property type="project" value="TreeGrafter"/>
</dbReference>
<dbReference type="GO" id="GO:0005777">
    <property type="term" value="C:peroxisome"/>
    <property type="evidence" value="ECO:0007669"/>
    <property type="project" value="TreeGrafter"/>
</dbReference>
<dbReference type="SUPFAM" id="SSF54637">
    <property type="entry name" value="Thioesterase/thiol ester dehydrase-isomerase"/>
    <property type="match status" value="2"/>
</dbReference>
<dbReference type="PANTHER" id="PTHR13078:SF57">
    <property type="entry name" value="DEHYDRATASE, PUTATIVE (AFU_ORTHOLOGUE AFUA_5G00640)-RELATED"/>
    <property type="match status" value="1"/>
</dbReference>
<dbReference type="Pfam" id="PF01575">
    <property type="entry name" value="MaoC_dehydratas"/>
    <property type="match status" value="1"/>
</dbReference>
<dbReference type="RefSeq" id="XP_013272721.1">
    <property type="nucleotide sequence ID" value="XM_013417267.1"/>
</dbReference>
<reference evidence="2 3" key="1">
    <citation type="submission" date="2015-01" db="EMBL/GenBank/DDBJ databases">
        <title>The Genome Sequence of Rhinocladiella mackenzie CBS 650.93.</title>
        <authorList>
            <consortium name="The Broad Institute Genomics Platform"/>
            <person name="Cuomo C."/>
            <person name="de Hoog S."/>
            <person name="Gorbushina A."/>
            <person name="Stielow B."/>
            <person name="Teixiera M."/>
            <person name="Abouelleil A."/>
            <person name="Chapman S.B."/>
            <person name="Priest M."/>
            <person name="Young S.K."/>
            <person name="Wortman J."/>
            <person name="Nusbaum C."/>
            <person name="Birren B."/>
        </authorList>
    </citation>
    <scope>NUCLEOTIDE SEQUENCE [LARGE SCALE GENOMIC DNA]</scope>
    <source>
        <strain evidence="2 3">CBS 650.93</strain>
    </source>
</reference>
<dbReference type="HOGENOM" id="CLU_040078_3_0_1"/>
<gene>
    <name evidence="2" type="ORF">Z518_06457</name>
</gene>
<dbReference type="Proteomes" id="UP000053617">
    <property type="component" value="Unassembled WGS sequence"/>
</dbReference>
<dbReference type="EMBL" id="KN847478">
    <property type="protein sequence ID" value="KIX05585.1"/>
    <property type="molecule type" value="Genomic_DNA"/>
</dbReference>
<dbReference type="STRING" id="1442369.A0A0D2J8Z3"/>
<dbReference type="OrthoDB" id="60204at2759"/>
<dbReference type="GO" id="GO:0044594">
    <property type="term" value="F:17-beta-hydroxysteroid dehydrogenase (NAD+) activity"/>
    <property type="evidence" value="ECO:0007669"/>
    <property type="project" value="TreeGrafter"/>
</dbReference>
<dbReference type="VEuPathDB" id="FungiDB:Z518_06457"/>
<keyword evidence="3" id="KW-1185">Reference proteome</keyword>
<protein>
    <submittedName>
        <fullName evidence="2">Rhinocladiella mackenziei CBS 650.93 unplaced genomic scaffold supercont1.4, whole genome shotgun sequence</fullName>
    </submittedName>
</protein>
<dbReference type="PANTHER" id="PTHR13078">
    <property type="entry name" value="PEROXISOMAL MULTIFUNCTIONAL ENZYME TYPE 2-RELATED"/>
    <property type="match status" value="1"/>
</dbReference>
<dbReference type="GO" id="GO:0004300">
    <property type="term" value="F:enoyl-CoA hydratase activity"/>
    <property type="evidence" value="ECO:0007669"/>
    <property type="project" value="TreeGrafter"/>
</dbReference>
<dbReference type="GO" id="GO:0006635">
    <property type="term" value="P:fatty acid beta-oxidation"/>
    <property type="evidence" value="ECO:0007669"/>
    <property type="project" value="TreeGrafter"/>
</dbReference>
<dbReference type="Gene3D" id="3.10.129.10">
    <property type="entry name" value="Hotdog Thioesterase"/>
    <property type="match status" value="2"/>
</dbReference>
<dbReference type="GeneID" id="25294528"/>